<name>A0A6B9VQB3_9CHLO</name>
<protein>
    <submittedName>
        <fullName evidence="3">Hypothetical chloroplast RF20</fullName>
    </submittedName>
</protein>
<keyword evidence="2" id="KW-1133">Transmembrane helix</keyword>
<accession>A0A6B9VQB3</accession>
<keyword evidence="3" id="KW-0150">Chloroplast</keyword>
<gene>
    <name evidence="3" type="primary">ycf20</name>
</gene>
<dbReference type="GeneID" id="43960833"/>
<feature type="transmembrane region" description="Helical" evidence="2">
    <location>
        <begin position="100"/>
        <end position="118"/>
    </location>
</feature>
<keyword evidence="2" id="KW-0812">Transmembrane</keyword>
<reference evidence="3" key="1">
    <citation type="journal article" date="2019" name="J. Phycol.">
        <title>The chloroplast genome of the lichen-symbiont microalga Trebouxia sp. Tr9 (Trebouxiophyceae, Chlorophyta) shows short inverted repeats with a single gene and loss of the rps4 gene, which is encoded by the nucleus.</title>
        <authorList>
            <person name="Martinez-Alberola F."/>
            <person name="Barreno E."/>
            <person name="Casano L.M."/>
            <person name="Gasulla F."/>
            <person name="Molins A."/>
            <person name="Moya P."/>
            <person name="Gonzalez-Hourcade M."/>
            <person name="Del Campo E.M."/>
        </authorList>
    </citation>
    <scope>NUCLEOTIDE SEQUENCE</scope>
    <source>
        <strain evidence="3">TR9</strain>
    </source>
</reference>
<proteinExistence type="inferred from homology"/>
<feature type="transmembrane region" description="Helical" evidence="2">
    <location>
        <begin position="56"/>
        <end position="79"/>
    </location>
</feature>
<evidence type="ECO:0000313" key="3">
    <source>
        <dbReference type="EMBL" id="QHO63937.1"/>
    </source>
</evidence>
<comment type="similarity">
    <text evidence="1">Belongs to the ycf20 family.</text>
</comment>
<geneLocation type="chloroplast" evidence="3"/>
<dbReference type="AlphaFoldDB" id="A0A6B9VQB3"/>
<dbReference type="Pfam" id="PF04483">
    <property type="entry name" value="DUF565"/>
    <property type="match status" value="1"/>
</dbReference>
<dbReference type="InterPro" id="IPR007572">
    <property type="entry name" value="Uncharacterised_Ycf20"/>
</dbReference>
<dbReference type="EMBL" id="MK643158">
    <property type="protein sequence ID" value="QHO63937.1"/>
    <property type="molecule type" value="Genomic_DNA"/>
</dbReference>
<keyword evidence="2" id="KW-0472">Membrane</keyword>
<keyword evidence="3" id="KW-0934">Plastid</keyword>
<organism evidence="3">
    <name type="scientific">Trebouxia lynnae</name>
    <dbReference type="NCBI Taxonomy" id="1825957"/>
    <lineage>
        <taxon>Eukaryota</taxon>
        <taxon>Viridiplantae</taxon>
        <taxon>Chlorophyta</taxon>
        <taxon>core chlorophytes</taxon>
        <taxon>Trebouxiophyceae</taxon>
        <taxon>Trebouxiales</taxon>
        <taxon>Trebouxiaceae</taxon>
        <taxon>Trebouxia</taxon>
    </lineage>
</organism>
<evidence type="ECO:0000256" key="2">
    <source>
        <dbReference type="SAM" id="Phobius"/>
    </source>
</evidence>
<dbReference type="RefSeq" id="YP_009725431.1">
    <property type="nucleotide sequence ID" value="NC_045839.1"/>
</dbReference>
<evidence type="ECO:0000256" key="1">
    <source>
        <dbReference type="ARBA" id="ARBA00009846"/>
    </source>
</evidence>
<feature type="transmembrane region" description="Helical" evidence="2">
    <location>
        <begin position="28"/>
        <end position="50"/>
    </location>
</feature>
<sequence length="125" mass="15027">MKIETRIVFFINQLKVYLNRKNYFFKEVFSFALFTLFFGFLIGNLFGTFLNTIRSFLFWDGLIIFIILSIMELLNFVLYNKTKRFFGTFQEISYYPNNQIIWKSLNYLKIGIMFGFFIDAFKVGS</sequence>